<dbReference type="SUPFAM" id="SSF46785">
    <property type="entry name" value="Winged helix' DNA-binding domain"/>
    <property type="match status" value="1"/>
</dbReference>
<protein>
    <recommendedName>
        <fullName evidence="3">Winged helix DNA-binding domain-containing protein</fullName>
    </recommendedName>
</protein>
<dbReference type="RefSeq" id="WP_078808416.1">
    <property type="nucleotide sequence ID" value="NZ_FUXI01000045.1"/>
</dbReference>
<evidence type="ECO:0008006" key="3">
    <source>
        <dbReference type="Google" id="ProtNLM"/>
    </source>
</evidence>
<gene>
    <name evidence="1" type="ORF">SAMN02745116_02534</name>
</gene>
<sequence>MRATKLKVLEAISENENIKNHELEHITTHGASYISTLVSGGYVERFGYDDKRKLTLTEKGVLALEDGLEKISNKSGKSPNWKKEVYNEALEYLVEDMRQATNYNDRKDIINTILKVMKEM</sequence>
<evidence type="ECO:0000313" key="1">
    <source>
        <dbReference type="EMBL" id="SKA13580.1"/>
    </source>
</evidence>
<reference evidence="1 2" key="1">
    <citation type="submission" date="2017-02" db="EMBL/GenBank/DDBJ databases">
        <authorList>
            <person name="Peterson S.W."/>
        </authorList>
    </citation>
    <scope>NUCLEOTIDE SEQUENCE [LARGE SCALE GENOMIC DNA]</scope>
    <source>
        <strain evidence="1 2">ATCC BAA-1030</strain>
    </source>
</reference>
<dbReference type="AlphaFoldDB" id="A0A1T4RC03"/>
<proteinExistence type="predicted"/>
<name>A0A1T4RC03_9ENTE</name>
<evidence type="ECO:0000313" key="2">
    <source>
        <dbReference type="Proteomes" id="UP000190328"/>
    </source>
</evidence>
<accession>A0A1T4RC03</accession>
<keyword evidence="2" id="KW-1185">Reference proteome</keyword>
<dbReference type="EMBL" id="FUXI01000045">
    <property type="protein sequence ID" value="SKA13580.1"/>
    <property type="molecule type" value="Genomic_DNA"/>
</dbReference>
<dbReference type="Proteomes" id="UP000190328">
    <property type="component" value="Unassembled WGS sequence"/>
</dbReference>
<organism evidence="1 2">
    <name type="scientific">Pilibacter termitis</name>
    <dbReference type="NCBI Taxonomy" id="263852"/>
    <lineage>
        <taxon>Bacteria</taxon>
        <taxon>Bacillati</taxon>
        <taxon>Bacillota</taxon>
        <taxon>Bacilli</taxon>
        <taxon>Lactobacillales</taxon>
        <taxon>Enterococcaceae</taxon>
        <taxon>Pilibacter</taxon>
    </lineage>
</organism>
<dbReference type="InterPro" id="IPR036390">
    <property type="entry name" value="WH_DNA-bd_sf"/>
</dbReference>
<dbReference type="STRING" id="263852.SAMN02745116_02534"/>